<name>A0A0P1EYJ6_9RHOB</name>
<organism evidence="1 2">
    <name type="scientific">Thalassobacter stenotrophicus</name>
    <dbReference type="NCBI Taxonomy" id="266809"/>
    <lineage>
        <taxon>Bacteria</taxon>
        <taxon>Pseudomonadati</taxon>
        <taxon>Pseudomonadota</taxon>
        <taxon>Alphaproteobacteria</taxon>
        <taxon>Rhodobacterales</taxon>
        <taxon>Roseobacteraceae</taxon>
        <taxon>Thalassobacter</taxon>
    </lineage>
</organism>
<reference evidence="1 2" key="1">
    <citation type="submission" date="2015-09" db="EMBL/GenBank/DDBJ databases">
        <authorList>
            <consortium name="Swine Surveillance"/>
        </authorList>
    </citation>
    <scope>NUCLEOTIDE SEQUENCE [LARGE SCALE GENOMIC DNA]</scope>
    <source>
        <strain evidence="1 2">CECT 5294</strain>
    </source>
</reference>
<gene>
    <name evidence="1" type="ORF">THS5294_01557</name>
</gene>
<accession>A0A0P1EYJ6</accession>
<evidence type="ECO:0000313" key="2">
    <source>
        <dbReference type="Proteomes" id="UP000051298"/>
    </source>
</evidence>
<dbReference type="EMBL" id="CYRX01000025">
    <property type="protein sequence ID" value="CUH60268.1"/>
    <property type="molecule type" value="Genomic_DNA"/>
</dbReference>
<evidence type="ECO:0000313" key="1">
    <source>
        <dbReference type="EMBL" id="CUH60268.1"/>
    </source>
</evidence>
<protein>
    <submittedName>
        <fullName evidence="1">Uncharacterized protein</fullName>
    </submittedName>
</protein>
<proteinExistence type="predicted"/>
<sequence>MFVSVKFSPRHHRTYTYTFDGDQPLRPGDMVKVETNDGTKAVTVAAVDVKKPPFACKPIVSVMAEGEL</sequence>
<dbReference type="AlphaFoldDB" id="A0A0P1EYJ6"/>
<dbReference type="Proteomes" id="UP000051298">
    <property type="component" value="Unassembled WGS sequence"/>
</dbReference>